<dbReference type="PANTHER" id="PTHR45138">
    <property type="entry name" value="REGULATORY COMPONENTS OF SENSORY TRANSDUCTION SYSTEM"/>
    <property type="match status" value="1"/>
</dbReference>
<dbReference type="Pfam" id="PF00990">
    <property type="entry name" value="GGDEF"/>
    <property type="match status" value="1"/>
</dbReference>
<dbReference type="EC" id="2.7.7.65" evidence="5"/>
<dbReference type="GO" id="GO:0005886">
    <property type="term" value="C:plasma membrane"/>
    <property type="evidence" value="ECO:0007669"/>
    <property type="project" value="TreeGrafter"/>
</dbReference>
<dbReference type="SMART" id="SM00267">
    <property type="entry name" value="GGDEF"/>
    <property type="match status" value="1"/>
</dbReference>
<dbReference type="GO" id="GO:0043709">
    <property type="term" value="P:cell adhesion involved in single-species biofilm formation"/>
    <property type="evidence" value="ECO:0007669"/>
    <property type="project" value="TreeGrafter"/>
</dbReference>
<feature type="domain" description="Response regulatory" evidence="3">
    <location>
        <begin position="2"/>
        <end position="126"/>
    </location>
</feature>
<dbReference type="Pfam" id="PF00072">
    <property type="entry name" value="Response_reg"/>
    <property type="match status" value="1"/>
</dbReference>
<feature type="modified residue" description="4-aspartylphosphate" evidence="1">
    <location>
        <position position="59"/>
    </location>
</feature>
<dbReference type="EMBL" id="FMJE01000002">
    <property type="protein sequence ID" value="SCM79069.1"/>
    <property type="molecule type" value="Genomic_DNA"/>
</dbReference>
<sequence>MAILIVDDSADSRVLVKRLLEKNGFSEVITAETAFAAFDLLGMDRPACVATRIDLILMDVIMPDMDGIEACRLIKANRCLKDIPIIVITASDITETLERAFTAGAMDFITKPVKPLELKARVLSALKIKYEIDQRKAREAELVKVLEELENANRELSRLSSLDGLTGIANRRHFEQIYDMEWRRAARTGSELSVLFLDLDFFKYYNDTYGHQEGDDCLKQVAAAAGRVLKRPGDLLARYGGEEFVVILPETSIAGAVEVAEAIRQAIERCNIPHSASPVAAHVTVSVGVAGGRVTQEDKPSDFIARADKALYEAKHSGRNRVKVADC</sequence>
<keyword evidence="2" id="KW-0175">Coiled coil</keyword>
<dbReference type="PANTHER" id="PTHR45138:SF9">
    <property type="entry name" value="DIGUANYLATE CYCLASE DGCM-RELATED"/>
    <property type="match status" value="1"/>
</dbReference>
<dbReference type="InterPro" id="IPR011006">
    <property type="entry name" value="CheY-like_superfamily"/>
</dbReference>
<evidence type="ECO:0000256" key="2">
    <source>
        <dbReference type="SAM" id="Coils"/>
    </source>
</evidence>
<dbReference type="CDD" id="cd01949">
    <property type="entry name" value="GGDEF"/>
    <property type="match status" value="1"/>
</dbReference>
<reference evidence="5" key="1">
    <citation type="submission" date="2016-08" db="EMBL/GenBank/DDBJ databases">
        <authorList>
            <person name="Seilhamer J.J."/>
        </authorList>
    </citation>
    <scope>NUCLEOTIDE SEQUENCE</scope>
    <source>
        <strain evidence="5">86</strain>
    </source>
</reference>
<feature type="domain" description="GGDEF" evidence="4">
    <location>
        <begin position="190"/>
        <end position="327"/>
    </location>
</feature>
<evidence type="ECO:0000256" key="1">
    <source>
        <dbReference type="PROSITE-ProRule" id="PRU00169"/>
    </source>
</evidence>
<keyword evidence="1" id="KW-0597">Phosphoprotein</keyword>
<dbReference type="PROSITE" id="PS50887">
    <property type="entry name" value="GGDEF"/>
    <property type="match status" value="1"/>
</dbReference>
<gene>
    <name evidence="5" type="ORF">KL86SPO_20383</name>
</gene>
<dbReference type="InterPro" id="IPR001789">
    <property type="entry name" value="Sig_transdc_resp-reg_receiver"/>
</dbReference>
<proteinExistence type="predicted"/>
<dbReference type="Gene3D" id="3.30.70.270">
    <property type="match status" value="1"/>
</dbReference>
<feature type="coiled-coil region" evidence="2">
    <location>
        <begin position="132"/>
        <end position="162"/>
    </location>
</feature>
<dbReference type="AlphaFoldDB" id="A0A212LNS3"/>
<protein>
    <submittedName>
        <fullName evidence="5">Response regulator, contains GGDEF domain</fullName>
        <ecNumber evidence="5">2.7.7.65</ecNumber>
    </submittedName>
</protein>
<dbReference type="SUPFAM" id="SSF52172">
    <property type="entry name" value="CheY-like"/>
    <property type="match status" value="1"/>
</dbReference>
<dbReference type="NCBIfam" id="TIGR00254">
    <property type="entry name" value="GGDEF"/>
    <property type="match status" value="1"/>
</dbReference>
<dbReference type="InterPro" id="IPR050469">
    <property type="entry name" value="Diguanylate_Cyclase"/>
</dbReference>
<dbReference type="SMART" id="SM00448">
    <property type="entry name" value="REC"/>
    <property type="match status" value="1"/>
</dbReference>
<dbReference type="GO" id="GO:1902201">
    <property type="term" value="P:negative regulation of bacterial-type flagellum-dependent cell motility"/>
    <property type="evidence" value="ECO:0007669"/>
    <property type="project" value="TreeGrafter"/>
</dbReference>
<dbReference type="GO" id="GO:0000160">
    <property type="term" value="P:phosphorelay signal transduction system"/>
    <property type="evidence" value="ECO:0007669"/>
    <property type="project" value="InterPro"/>
</dbReference>
<name>A0A212LNS3_9FIRM</name>
<accession>A0A212LNS3</accession>
<dbReference type="InterPro" id="IPR000160">
    <property type="entry name" value="GGDEF_dom"/>
</dbReference>
<dbReference type="PROSITE" id="PS50110">
    <property type="entry name" value="RESPONSE_REGULATORY"/>
    <property type="match status" value="1"/>
</dbReference>
<evidence type="ECO:0000259" key="3">
    <source>
        <dbReference type="PROSITE" id="PS50110"/>
    </source>
</evidence>
<dbReference type="InterPro" id="IPR029787">
    <property type="entry name" value="Nucleotide_cyclase"/>
</dbReference>
<evidence type="ECO:0000259" key="4">
    <source>
        <dbReference type="PROSITE" id="PS50887"/>
    </source>
</evidence>
<dbReference type="Gene3D" id="3.40.50.2300">
    <property type="match status" value="1"/>
</dbReference>
<organism evidence="5">
    <name type="scientific">uncultured Sporomusa sp</name>
    <dbReference type="NCBI Taxonomy" id="307249"/>
    <lineage>
        <taxon>Bacteria</taxon>
        <taxon>Bacillati</taxon>
        <taxon>Bacillota</taxon>
        <taxon>Negativicutes</taxon>
        <taxon>Selenomonadales</taxon>
        <taxon>Sporomusaceae</taxon>
        <taxon>Sporomusa</taxon>
        <taxon>environmental samples</taxon>
    </lineage>
</organism>
<dbReference type="GO" id="GO:0052621">
    <property type="term" value="F:diguanylate cyclase activity"/>
    <property type="evidence" value="ECO:0007669"/>
    <property type="project" value="UniProtKB-EC"/>
</dbReference>
<dbReference type="RefSeq" id="WP_288183379.1">
    <property type="nucleotide sequence ID" value="NZ_LT608335.1"/>
</dbReference>
<evidence type="ECO:0000313" key="5">
    <source>
        <dbReference type="EMBL" id="SCM79069.1"/>
    </source>
</evidence>
<keyword evidence="5" id="KW-0808">Transferase</keyword>
<dbReference type="SUPFAM" id="SSF55073">
    <property type="entry name" value="Nucleotide cyclase"/>
    <property type="match status" value="1"/>
</dbReference>
<dbReference type="FunFam" id="3.30.70.270:FF:000001">
    <property type="entry name" value="Diguanylate cyclase domain protein"/>
    <property type="match status" value="1"/>
</dbReference>
<keyword evidence="5" id="KW-0548">Nucleotidyltransferase</keyword>
<dbReference type="InterPro" id="IPR043128">
    <property type="entry name" value="Rev_trsase/Diguanyl_cyclase"/>
</dbReference>